<dbReference type="InterPro" id="IPR036259">
    <property type="entry name" value="MFS_trans_sf"/>
</dbReference>
<protein>
    <submittedName>
        <fullName evidence="8">MDR family MFS transporter</fullName>
    </submittedName>
</protein>
<sequence length="484" mass="49590">MPTDTPVSTTPAGGVGFRSERGPILAAMMLAAGLIALDSTILATAVPAITASVGGFDRFPWLFSVYLLAQAVTVPLYGKLADAVGRKPVLLGGIAVFALGSLLCGLATGMTWLIVFRAVQGIGAGAIMPMTMTMASDLYTLRERATVQGYMASVWAASSVLGPLLGGLFADYLDWRWIFLVNLPLSAVAGWMLIRHFHERRSTARGPIDALGAVLLTLGAGALILGLLEGGTSWAWGSPAGLGVFAGGGLALLLFVLVERRARDPILPLGLCTRRPVLAAAAVSLLVGAVLMGVTSFVPTFAQGVLGVSALAAGLTVGVLTLGWPVTASQAGRFYLRIGFRRTSLLGSLLCAAGAGTTLLISAASPLWQVALSCFLIGAGLGMVSTPTLIAAQSHAPWGGRGVVTSTVMFTRAIGSAVGVAIFGALVNARVGDVDPPRPADLEAGTHLVFIAVVVAAVAMIAACALVVEPPPEGAQRDEAESQR</sequence>
<evidence type="ECO:0000313" key="8">
    <source>
        <dbReference type="EMBL" id="MFC3964860.1"/>
    </source>
</evidence>
<gene>
    <name evidence="8" type="ORF">ACFO0B_22980</name>
</gene>
<dbReference type="EMBL" id="JBHSAX010000019">
    <property type="protein sequence ID" value="MFC3964860.1"/>
    <property type="molecule type" value="Genomic_DNA"/>
</dbReference>
<dbReference type="Proteomes" id="UP001595696">
    <property type="component" value="Unassembled WGS sequence"/>
</dbReference>
<evidence type="ECO:0000256" key="5">
    <source>
        <dbReference type="ARBA" id="ARBA00023136"/>
    </source>
</evidence>
<dbReference type="Gene3D" id="1.20.1720.10">
    <property type="entry name" value="Multidrug resistance protein D"/>
    <property type="match status" value="1"/>
</dbReference>
<dbReference type="SUPFAM" id="SSF103473">
    <property type="entry name" value="MFS general substrate transporter"/>
    <property type="match status" value="1"/>
</dbReference>
<feature type="transmembrane region" description="Helical" evidence="6">
    <location>
        <begin position="175"/>
        <end position="194"/>
    </location>
</feature>
<dbReference type="Pfam" id="PF07690">
    <property type="entry name" value="MFS_1"/>
    <property type="match status" value="1"/>
</dbReference>
<feature type="transmembrane region" description="Helical" evidence="6">
    <location>
        <begin position="277"/>
        <end position="298"/>
    </location>
</feature>
<evidence type="ECO:0000256" key="1">
    <source>
        <dbReference type="ARBA" id="ARBA00004429"/>
    </source>
</evidence>
<feature type="transmembrane region" description="Helical" evidence="6">
    <location>
        <begin position="304"/>
        <end position="324"/>
    </location>
</feature>
<evidence type="ECO:0000259" key="7">
    <source>
        <dbReference type="PROSITE" id="PS50850"/>
    </source>
</evidence>
<dbReference type="PROSITE" id="PS50850">
    <property type="entry name" value="MFS"/>
    <property type="match status" value="1"/>
</dbReference>
<keyword evidence="4 6" id="KW-1133">Transmembrane helix</keyword>
<dbReference type="PANTHER" id="PTHR23501">
    <property type="entry name" value="MAJOR FACILITATOR SUPERFAMILY"/>
    <property type="match status" value="1"/>
</dbReference>
<feature type="domain" description="Major facilitator superfamily (MFS) profile" evidence="7">
    <location>
        <begin position="24"/>
        <end position="471"/>
    </location>
</feature>
<evidence type="ECO:0000256" key="6">
    <source>
        <dbReference type="SAM" id="Phobius"/>
    </source>
</evidence>
<feature type="transmembrane region" description="Helical" evidence="6">
    <location>
        <begin position="24"/>
        <end position="49"/>
    </location>
</feature>
<accession>A0ABV8DXJ3</accession>
<comment type="subcellular location">
    <subcellularLocation>
        <location evidence="1">Cell inner membrane</location>
        <topology evidence="1">Multi-pass membrane protein</topology>
    </subcellularLocation>
</comment>
<dbReference type="InterPro" id="IPR020846">
    <property type="entry name" value="MFS_dom"/>
</dbReference>
<feature type="transmembrane region" description="Helical" evidence="6">
    <location>
        <begin position="447"/>
        <end position="468"/>
    </location>
</feature>
<evidence type="ECO:0000313" key="9">
    <source>
        <dbReference type="Proteomes" id="UP001595696"/>
    </source>
</evidence>
<dbReference type="CDD" id="cd17502">
    <property type="entry name" value="MFS_Azr1_MDR_like"/>
    <property type="match status" value="1"/>
</dbReference>
<name>A0ABV8DXJ3_9NOCA</name>
<proteinExistence type="predicted"/>
<dbReference type="InterPro" id="IPR011701">
    <property type="entry name" value="MFS"/>
</dbReference>
<organism evidence="8 9">
    <name type="scientific">Nocardia jiangsuensis</name>
    <dbReference type="NCBI Taxonomy" id="1691563"/>
    <lineage>
        <taxon>Bacteria</taxon>
        <taxon>Bacillati</taxon>
        <taxon>Actinomycetota</taxon>
        <taxon>Actinomycetes</taxon>
        <taxon>Mycobacteriales</taxon>
        <taxon>Nocardiaceae</taxon>
        <taxon>Nocardia</taxon>
    </lineage>
</organism>
<feature type="transmembrane region" description="Helical" evidence="6">
    <location>
        <begin position="345"/>
        <end position="364"/>
    </location>
</feature>
<dbReference type="PANTHER" id="PTHR23501:SF191">
    <property type="entry name" value="VACUOLAR BASIC AMINO ACID TRANSPORTER 4"/>
    <property type="match status" value="1"/>
</dbReference>
<evidence type="ECO:0000256" key="4">
    <source>
        <dbReference type="ARBA" id="ARBA00022989"/>
    </source>
</evidence>
<dbReference type="Gene3D" id="1.20.1250.20">
    <property type="entry name" value="MFS general substrate transporter like domains"/>
    <property type="match status" value="1"/>
</dbReference>
<evidence type="ECO:0000256" key="3">
    <source>
        <dbReference type="ARBA" id="ARBA00022692"/>
    </source>
</evidence>
<dbReference type="RefSeq" id="WP_378614633.1">
    <property type="nucleotide sequence ID" value="NZ_JBHSAX010000019.1"/>
</dbReference>
<dbReference type="PRINTS" id="PR01036">
    <property type="entry name" value="TCRTETB"/>
</dbReference>
<feature type="transmembrane region" description="Helical" evidence="6">
    <location>
        <begin position="90"/>
        <end position="115"/>
    </location>
</feature>
<feature type="transmembrane region" description="Helical" evidence="6">
    <location>
        <begin position="61"/>
        <end position="78"/>
    </location>
</feature>
<keyword evidence="9" id="KW-1185">Reference proteome</keyword>
<keyword evidence="2" id="KW-0813">Transport</keyword>
<feature type="transmembrane region" description="Helical" evidence="6">
    <location>
        <begin position="403"/>
        <end position="427"/>
    </location>
</feature>
<comment type="caution">
    <text evidence="8">The sequence shown here is derived from an EMBL/GenBank/DDBJ whole genome shotgun (WGS) entry which is preliminary data.</text>
</comment>
<keyword evidence="5 6" id="KW-0472">Membrane</keyword>
<feature type="transmembrane region" description="Helical" evidence="6">
    <location>
        <begin position="370"/>
        <end position="391"/>
    </location>
</feature>
<feature type="transmembrane region" description="Helical" evidence="6">
    <location>
        <begin position="152"/>
        <end position="169"/>
    </location>
</feature>
<feature type="transmembrane region" description="Helical" evidence="6">
    <location>
        <begin position="234"/>
        <end position="257"/>
    </location>
</feature>
<keyword evidence="3 6" id="KW-0812">Transmembrane</keyword>
<feature type="transmembrane region" description="Helical" evidence="6">
    <location>
        <begin position="206"/>
        <end position="228"/>
    </location>
</feature>
<evidence type="ECO:0000256" key="2">
    <source>
        <dbReference type="ARBA" id="ARBA00022448"/>
    </source>
</evidence>
<reference evidence="9" key="1">
    <citation type="journal article" date="2019" name="Int. J. Syst. Evol. Microbiol.">
        <title>The Global Catalogue of Microorganisms (GCM) 10K type strain sequencing project: providing services to taxonomists for standard genome sequencing and annotation.</title>
        <authorList>
            <consortium name="The Broad Institute Genomics Platform"/>
            <consortium name="The Broad Institute Genome Sequencing Center for Infectious Disease"/>
            <person name="Wu L."/>
            <person name="Ma J."/>
        </authorList>
    </citation>
    <scope>NUCLEOTIDE SEQUENCE [LARGE SCALE GENOMIC DNA]</scope>
    <source>
        <strain evidence="9">CGMCC 4.7330</strain>
    </source>
</reference>